<comment type="caution">
    <text evidence="1">The sequence shown here is derived from an EMBL/GenBank/DDBJ whole genome shotgun (WGS) entry which is preliminary data.</text>
</comment>
<protein>
    <submittedName>
        <fullName evidence="1">Uncharacterized protein</fullName>
    </submittedName>
</protein>
<evidence type="ECO:0000313" key="1">
    <source>
        <dbReference type="EMBL" id="KAK4173686.1"/>
    </source>
</evidence>
<evidence type="ECO:0000313" key="2">
    <source>
        <dbReference type="Proteomes" id="UP001302321"/>
    </source>
</evidence>
<organism evidence="1 2">
    <name type="scientific">Triangularia setosa</name>
    <dbReference type="NCBI Taxonomy" id="2587417"/>
    <lineage>
        <taxon>Eukaryota</taxon>
        <taxon>Fungi</taxon>
        <taxon>Dikarya</taxon>
        <taxon>Ascomycota</taxon>
        <taxon>Pezizomycotina</taxon>
        <taxon>Sordariomycetes</taxon>
        <taxon>Sordariomycetidae</taxon>
        <taxon>Sordariales</taxon>
        <taxon>Podosporaceae</taxon>
        <taxon>Triangularia</taxon>
    </lineage>
</organism>
<proteinExistence type="predicted"/>
<gene>
    <name evidence="1" type="ORF">QBC36DRAFT_313658</name>
</gene>
<dbReference type="Proteomes" id="UP001302321">
    <property type="component" value="Unassembled WGS sequence"/>
</dbReference>
<name>A0AAN6W3N6_9PEZI</name>
<accession>A0AAN6W3N6</accession>
<reference evidence="1" key="2">
    <citation type="submission" date="2023-05" db="EMBL/GenBank/DDBJ databases">
        <authorList>
            <consortium name="Lawrence Berkeley National Laboratory"/>
            <person name="Steindorff A."/>
            <person name="Hensen N."/>
            <person name="Bonometti L."/>
            <person name="Westerberg I."/>
            <person name="Brannstrom I.O."/>
            <person name="Guillou S."/>
            <person name="Cros-Aarteil S."/>
            <person name="Calhoun S."/>
            <person name="Haridas S."/>
            <person name="Kuo A."/>
            <person name="Mondo S."/>
            <person name="Pangilinan J."/>
            <person name="Riley R."/>
            <person name="Labutti K."/>
            <person name="Andreopoulos B."/>
            <person name="Lipzen A."/>
            <person name="Chen C."/>
            <person name="Yanf M."/>
            <person name="Daum C."/>
            <person name="Ng V."/>
            <person name="Clum A."/>
            <person name="Ohm R."/>
            <person name="Martin F."/>
            <person name="Silar P."/>
            <person name="Natvig D."/>
            <person name="Lalanne C."/>
            <person name="Gautier V."/>
            <person name="Ament-Velasquez S.L."/>
            <person name="Kruys A."/>
            <person name="Hutchinson M.I."/>
            <person name="Powell A.J."/>
            <person name="Barry K."/>
            <person name="Miller A.N."/>
            <person name="Grigoriev I.V."/>
            <person name="Debuchy R."/>
            <person name="Gladieux P."/>
            <person name="Thoren M.H."/>
            <person name="Johannesson H."/>
        </authorList>
    </citation>
    <scope>NUCLEOTIDE SEQUENCE</scope>
    <source>
        <strain evidence="1">CBS 892.96</strain>
    </source>
</reference>
<reference evidence="1" key="1">
    <citation type="journal article" date="2023" name="Mol. Phylogenet. Evol.">
        <title>Genome-scale phylogeny and comparative genomics of the fungal order Sordariales.</title>
        <authorList>
            <person name="Hensen N."/>
            <person name="Bonometti L."/>
            <person name="Westerberg I."/>
            <person name="Brannstrom I.O."/>
            <person name="Guillou S."/>
            <person name="Cros-Aarteil S."/>
            <person name="Calhoun S."/>
            <person name="Haridas S."/>
            <person name="Kuo A."/>
            <person name="Mondo S."/>
            <person name="Pangilinan J."/>
            <person name="Riley R."/>
            <person name="LaButti K."/>
            <person name="Andreopoulos B."/>
            <person name="Lipzen A."/>
            <person name="Chen C."/>
            <person name="Yan M."/>
            <person name="Daum C."/>
            <person name="Ng V."/>
            <person name="Clum A."/>
            <person name="Steindorff A."/>
            <person name="Ohm R.A."/>
            <person name="Martin F."/>
            <person name="Silar P."/>
            <person name="Natvig D.O."/>
            <person name="Lalanne C."/>
            <person name="Gautier V."/>
            <person name="Ament-Velasquez S.L."/>
            <person name="Kruys A."/>
            <person name="Hutchinson M.I."/>
            <person name="Powell A.J."/>
            <person name="Barry K."/>
            <person name="Miller A.N."/>
            <person name="Grigoriev I.V."/>
            <person name="Debuchy R."/>
            <person name="Gladieux P."/>
            <person name="Hiltunen Thoren M."/>
            <person name="Johannesson H."/>
        </authorList>
    </citation>
    <scope>NUCLEOTIDE SEQUENCE</scope>
    <source>
        <strain evidence="1">CBS 892.96</strain>
    </source>
</reference>
<sequence>MDATRVEAITQLLIALAALSPFLIGRLRRNRAKKLAAHGPLAANHGTVKVDLSNLAPRTNLGFSRRPDSYHSLSLALVLKILPLIKRHCIGNIILFCLSPSVFHYSIQSEAGHNGERRWPAPPGRAHLAAVTSSRRPFPISHSSDAVHDLPQQTLGAGVPLPASAEADLHSVMKQALHILVSFQLRRILLGPPLLAHTLPRAAHLRDHIHTPPSCTRGFHVRMLLSMYQSKAVVTATGVLAGSMDLSLPLAHSRTPGSIPSISTPDAARAQNQGPLLPGNEDGIGIGRALKQHVQVSNDQSCPCVASTETDFRSKSTKGSPRALRDASFQGFSIEFAHD</sequence>
<dbReference type="EMBL" id="MU866326">
    <property type="protein sequence ID" value="KAK4173686.1"/>
    <property type="molecule type" value="Genomic_DNA"/>
</dbReference>
<keyword evidence="2" id="KW-1185">Reference proteome</keyword>
<dbReference type="AlphaFoldDB" id="A0AAN6W3N6"/>